<feature type="compositionally biased region" description="Basic and acidic residues" evidence="1">
    <location>
        <begin position="446"/>
        <end position="456"/>
    </location>
</feature>
<gene>
    <name evidence="2" type="ORF">M430DRAFT_27130</name>
</gene>
<proteinExistence type="predicted"/>
<feature type="region of interest" description="Disordered" evidence="1">
    <location>
        <begin position="444"/>
        <end position="471"/>
    </location>
</feature>
<name>A0A2T3B321_AMORE</name>
<protein>
    <recommendedName>
        <fullName evidence="4">DUF1765-domain-containing protein</fullName>
    </recommendedName>
</protein>
<dbReference type="STRING" id="857342.A0A2T3B321"/>
<feature type="compositionally biased region" description="Basic and acidic residues" evidence="1">
    <location>
        <begin position="81"/>
        <end position="109"/>
    </location>
</feature>
<feature type="region of interest" description="Disordered" evidence="1">
    <location>
        <begin position="146"/>
        <end position="274"/>
    </location>
</feature>
<feature type="compositionally biased region" description="Basic and acidic residues" evidence="1">
    <location>
        <begin position="155"/>
        <end position="164"/>
    </location>
</feature>
<dbReference type="PANTHER" id="PTHR37988:SF1">
    <property type="entry name" value="UPF0592 MEMBRANE PROTEIN C7D4.03C"/>
    <property type="match status" value="1"/>
</dbReference>
<dbReference type="RefSeq" id="XP_024721308.1">
    <property type="nucleotide sequence ID" value="XM_024865529.1"/>
</dbReference>
<dbReference type="InParanoid" id="A0A2T3B321"/>
<sequence length="1176" mass="130664">MHGPVLTMPAALDANSALLRSHSSSDLPDLIRVDYKSKPAQHDDGLPRSASFGGLPILENLPYGSKDQVQRIVSAHAMPKPPEEVDEPKSRKEGKGTLVKEEKPKLDRVGRRKSFVSGPKAWIQRVRGSPERNQPIEVVDTAPEVIPPVPALPKPYREKPKKVSESFATFARKSWINTSRSPSPRRDREKETEQDVESGDASQDAASSAPSSTSTSASPSISTSISTSIPSSVSSQSLEAPPQIEKPAPAKLSTSPPKAFSRRTSTLQKIKQRPQSVLMNFSTFNSANSSASSLPTSSTDHRSTPRTSIDKVPPVPSLDKLQNLHPETPRRRDELWSAFRSLENDFSKFQAKSWSLKTNVVRASLLPFLRNHASHPSNRNLRPEDLDRRVKILNKWWLGLLEVLDGRQNQVVSGVDRPVLLEATLAIMMRPEWRMSPSAFAPLSERPPDHFNERTPLRNKKSSGSLSSSSSQFLTDSIYHNIRILFIQNLLAQMRFVVDKMSLRHAPASLVTFCGKAAAYAFFFVPGVADMLVRLWRPQADTLRRAADELGLPRRVNKLDTDDVVATFPSHIQSLGWTSAKSMTAQLQKKPPFPVLAGNVPWSGPWVSRWCGRDSDLFFVFTKHYHILAEEFLPSDLPLSAKARAPGFVLVQAQLLTALDGTIHRAPPPEPLPITFDDVLAGADASAAALPLPSSNSARLMAENRLIMLLRDFVSEKPSDYEAARMTFAESFEKVMQAAARRTSLFDHNACFILCDFMEEALYIFVRFHLSRPLASDFVDWYFWLEVCKKMLESQNSMSEIRLFSFLYGTWGVLTSNERRKEVVCLDWLLTEESFGRFFNHWCPMVRAYYMRLLCWRLCRDDGEPTELDTKIFSAVAARLQSNWAQYLFLKQAAEEDYTLPPSTVPCHPAPGRRLLIIRNDNLPPASSLFLGFDGVTTASLKGTTKSNAYKRLSTPASLSNLESTDSFASKLTSDAPTTPTKRRWAFMGKIRPGSSASDTASPPRGSGPAKTLEEARREMALSRTGHAKNPSSDSETPPSTSNHRAYSFKFSLEWAQNFERAQNVSWEQSNAPGAGYNIGHERQLSAPKLPAPAQSCLEAQVPGVSMDVLPMDPGQGGSGSEGVARAKYAGRALAEWAIIVGECNNFVQRRRAEGVPGLRWVEVPTLGVEGFRRFN</sequence>
<feature type="compositionally biased region" description="Basic and acidic residues" evidence="1">
    <location>
        <begin position="184"/>
        <end position="193"/>
    </location>
</feature>
<dbReference type="Proteomes" id="UP000241818">
    <property type="component" value="Unassembled WGS sequence"/>
</dbReference>
<reference evidence="2 3" key="1">
    <citation type="journal article" date="2018" name="New Phytol.">
        <title>Comparative genomics and transcriptomics depict ericoid mycorrhizal fungi as versatile saprotrophs and plant mutualists.</title>
        <authorList>
            <person name="Martino E."/>
            <person name="Morin E."/>
            <person name="Grelet G.A."/>
            <person name="Kuo A."/>
            <person name="Kohler A."/>
            <person name="Daghino S."/>
            <person name="Barry K.W."/>
            <person name="Cichocki N."/>
            <person name="Clum A."/>
            <person name="Dockter R.B."/>
            <person name="Hainaut M."/>
            <person name="Kuo R.C."/>
            <person name="LaButti K."/>
            <person name="Lindahl B.D."/>
            <person name="Lindquist E.A."/>
            <person name="Lipzen A."/>
            <person name="Khouja H.R."/>
            <person name="Magnuson J."/>
            <person name="Murat C."/>
            <person name="Ohm R.A."/>
            <person name="Singer S.W."/>
            <person name="Spatafora J.W."/>
            <person name="Wang M."/>
            <person name="Veneault-Fourrey C."/>
            <person name="Henrissat B."/>
            <person name="Grigoriev I.V."/>
            <person name="Martin F.M."/>
            <person name="Perotto S."/>
        </authorList>
    </citation>
    <scope>NUCLEOTIDE SEQUENCE [LARGE SCALE GENOMIC DNA]</scope>
    <source>
        <strain evidence="2 3">ATCC 22711</strain>
    </source>
</reference>
<dbReference type="EMBL" id="KZ679010">
    <property type="protein sequence ID" value="PSS20038.1"/>
    <property type="molecule type" value="Genomic_DNA"/>
</dbReference>
<feature type="region of interest" description="Disordered" evidence="1">
    <location>
        <begin position="286"/>
        <end position="323"/>
    </location>
</feature>
<evidence type="ECO:0000313" key="2">
    <source>
        <dbReference type="EMBL" id="PSS20038.1"/>
    </source>
</evidence>
<organism evidence="2 3">
    <name type="scientific">Amorphotheca resinae ATCC 22711</name>
    <dbReference type="NCBI Taxonomy" id="857342"/>
    <lineage>
        <taxon>Eukaryota</taxon>
        <taxon>Fungi</taxon>
        <taxon>Dikarya</taxon>
        <taxon>Ascomycota</taxon>
        <taxon>Pezizomycotina</taxon>
        <taxon>Leotiomycetes</taxon>
        <taxon>Helotiales</taxon>
        <taxon>Amorphothecaceae</taxon>
        <taxon>Amorphotheca</taxon>
    </lineage>
</organism>
<evidence type="ECO:0000313" key="3">
    <source>
        <dbReference type="Proteomes" id="UP000241818"/>
    </source>
</evidence>
<feature type="region of interest" description="Disordered" evidence="1">
    <location>
        <begin position="79"/>
        <end position="112"/>
    </location>
</feature>
<feature type="compositionally biased region" description="Low complexity" evidence="1">
    <location>
        <begin position="286"/>
        <end position="298"/>
    </location>
</feature>
<dbReference type="OrthoDB" id="296767at2759"/>
<dbReference type="InterPro" id="IPR013887">
    <property type="entry name" value="UPF0592"/>
</dbReference>
<feature type="compositionally biased region" description="Low complexity" evidence="1">
    <location>
        <begin position="462"/>
        <end position="471"/>
    </location>
</feature>
<accession>A0A2T3B321</accession>
<evidence type="ECO:0008006" key="4">
    <source>
        <dbReference type="Google" id="ProtNLM"/>
    </source>
</evidence>
<feature type="compositionally biased region" description="Polar residues" evidence="1">
    <location>
        <begin position="252"/>
        <end position="274"/>
    </location>
</feature>
<dbReference type="Pfam" id="PF08578">
    <property type="entry name" value="DUF1765"/>
    <property type="match status" value="1"/>
</dbReference>
<feature type="region of interest" description="Disordered" evidence="1">
    <location>
        <begin position="989"/>
        <end position="1044"/>
    </location>
</feature>
<evidence type="ECO:0000256" key="1">
    <source>
        <dbReference type="SAM" id="MobiDB-lite"/>
    </source>
</evidence>
<feature type="compositionally biased region" description="Low complexity" evidence="1">
    <location>
        <begin position="1031"/>
        <end position="1042"/>
    </location>
</feature>
<dbReference type="GeneID" id="36573610"/>
<feature type="compositionally biased region" description="Basic and acidic residues" evidence="1">
    <location>
        <begin position="1012"/>
        <end position="1021"/>
    </location>
</feature>
<keyword evidence="3" id="KW-1185">Reference proteome</keyword>
<dbReference type="AlphaFoldDB" id="A0A2T3B321"/>
<feature type="compositionally biased region" description="Low complexity" evidence="1">
    <location>
        <begin position="205"/>
        <end position="235"/>
    </location>
</feature>
<dbReference type="PANTHER" id="PTHR37988">
    <property type="entry name" value="UPF0592 MEMBRANE PROTEIN C7D4.03C"/>
    <property type="match status" value="1"/>
</dbReference>